<dbReference type="Proteomes" id="UP000017184">
    <property type="component" value="Chromosome"/>
</dbReference>
<feature type="signal peptide" evidence="1">
    <location>
        <begin position="1"/>
        <end position="22"/>
    </location>
</feature>
<dbReference type="HOGENOM" id="CLU_1319828_0_0_4"/>
<feature type="chain" id="PRO_5004662833" description="Ice-binding protein C-terminal domain-containing protein" evidence="1">
    <location>
        <begin position="23"/>
        <end position="209"/>
    </location>
</feature>
<sequence>MKNFSIIALCLAVMTSFSVAHAQLVETDWVNSGDKLLTLDTVTGRKWLDLTQTYNWSVDMVRAELPSFTVATSESVYQLFQHAGVTLNSSCDPFCDVYDSESILTSMQQKLSYSGWTWGFITQGFVLDQRGENGVGLAAFSHMGNENQVSFYGLWIPSSYPGNGHSVWAYLDSNTPVLSPVPEPETYVMVLAGLGMICGIVRRRKAKQA</sequence>
<evidence type="ECO:0000313" key="3">
    <source>
        <dbReference type="EMBL" id="AGX86194.1"/>
    </source>
</evidence>
<dbReference type="KEGG" id="cbx:Cenrod_0059"/>
<reference evidence="3 4" key="1">
    <citation type="journal article" date="2013" name="Genome Biol.">
        <title>Genomic analysis reveals key aspects of prokaryotic symbiosis in the phototrophic consortium "Chlorochromatium aggregatum".</title>
        <authorList>
            <person name="Liu Z."/>
            <person name="Muller J."/>
            <person name="Li T."/>
            <person name="Alvey R.M."/>
            <person name="Vogl K."/>
            <person name="Frigaard N.U."/>
            <person name="Rockwell N.C."/>
            <person name="Boyd E.S."/>
            <person name="Tomsho L.P."/>
            <person name="Schuster S.C."/>
            <person name="Henke P."/>
            <person name="Rohde M."/>
            <person name="Overmann J."/>
            <person name="Bryant D.A."/>
        </authorList>
    </citation>
    <scope>NUCLEOTIDE SEQUENCE [LARGE SCALE GENOMIC DNA]</scope>
    <source>
        <strain evidence="3">CR</strain>
    </source>
</reference>
<dbReference type="InterPro" id="IPR013424">
    <property type="entry name" value="Ice-binding_C"/>
</dbReference>
<dbReference type="AlphaFoldDB" id="U5N7M3"/>
<name>U5N7M3_9BURK</name>
<protein>
    <recommendedName>
        <fullName evidence="2">Ice-binding protein C-terminal domain-containing protein</fullName>
    </recommendedName>
</protein>
<dbReference type="Pfam" id="PF07589">
    <property type="entry name" value="PEP-CTERM"/>
    <property type="match status" value="1"/>
</dbReference>
<dbReference type="STRING" id="946483.Cenrod_0059"/>
<dbReference type="EMBL" id="CP004885">
    <property type="protein sequence ID" value="AGX86194.1"/>
    <property type="molecule type" value="Genomic_DNA"/>
</dbReference>
<dbReference type="NCBIfam" id="TIGR02595">
    <property type="entry name" value="PEP_CTERM"/>
    <property type="match status" value="1"/>
</dbReference>
<gene>
    <name evidence="3" type="ORF">Cenrod_0059</name>
</gene>
<evidence type="ECO:0000313" key="4">
    <source>
        <dbReference type="Proteomes" id="UP000017184"/>
    </source>
</evidence>
<evidence type="ECO:0000256" key="1">
    <source>
        <dbReference type="SAM" id="SignalP"/>
    </source>
</evidence>
<accession>U5N7M3</accession>
<organism evidence="3 4">
    <name type="scientific">Candidatus Symbiobacter mobilis CR</name>
    <dbReference type="NCBI Taxonomy" id="946483"/>
    <lineage>
        <taxon>Bacteria</taxon>
        <taxon>Pseudomonadati</taxon>
        <taxon>Pseudomonadota</taxon>
        <taxon>Betaproteobacteria</taxon>
        <taxon>Burkholderiales</taxon>
        <taxon>Comamonadaceae</taxon>
    </lineage>
</organism>
<proteinExistence type="predicted"/>
<keyword evidence="4" id="KW-1185">Reference proteome</keyword>
<feature type="domain" description="Ice-binding protein C-terminal" evidence="2">
    <location>
        <begin position="180"/>
        <end position="205"/>
    </location>
</feature>
<keyword evidence="1" id="KW-0732">Signal</keyword>
<dbReference type="RefSeq" id="WP_022771017.1">
    <property type="nucleotide sequence ID" value="NC_022576.1"/>
</dbReference>
<dbReference type="eggNOG" id="ENOG5033B9A">
    <property type="taxonomic scope" value="Bacteria"/>
</dbReference>
<evidence type="ECO:0000259" key="2">
    <source>
        <dbReference type="Pfam" id="PF07589"/>
    </source>
</evidence>